<reference evidence="2" key="1">
    <citation type="journal article" date="2019" name="Int. J. Syst. Evol. Microbiol.">
        <title>The Global Catalogue of Microorganisms (GCM) 10K type strain sequencing project: providing services to taxonomists for standard genome sequencing and annotation.</title>
        <authorList>
            <consortium name="The Broad Institute Genomics Platform"/>
            <consortium name="The Broad Institute Genome Sequencing Center for Infectious Disease"/>
            <person name="Wu L."/>
            <person name="Ma J."/>
        </authorList>
    </citation>
    <scope>NUCLEOTIDE SEQUENCE [LARGE SCALE GENOMIC DNA]</scope>
    <source>
        <strain evidence="2">CCUG 37257</strain>
    </source>
</reference>
<evidence type="ECO:0000313" key="1">
    <source>
        <dbReference type="EMBL" id="MFC4661052.1"/>
    </source>
</evidence>
<gene>
    <name evidence="1" type="ORF">ACFO3P_02300</name>
</gene>
<dbReference type="RefSeq" id="WP_264299295.1">
    <property type="nucleotide sequence ID" value="NZ_JBHSFT010000001.1"/>
</dbReference>
<dbReference type="Proteomes" id="UP001595988">
    <property type="component" value="Unassembled WGS sequence"/>
</dbReference>
<organism evidence="1 2">
    <name type="scientific">Oceanobacillus aidingensis</name>
    <dbReference type="NCBI Taxonomy" id="645964"/>
    <lineage>
        <taxon>Bacteria</taxon>
        <taxon>Bacillati</taxon>
        <taxon>Bacillota</taxon>
        <taxon>Bacilli</taxon>
        <taxon>Bacillales</taxon>
        <taxon>Bacillaceae</taxon>
        <taxon>Oceanobacillus</taxon>
    </lineage>
</organism>
<sequence>MTFVHDIVESQQSALHARVPHGISLIQHAEMGGKQAGAVLE</sequence>
<dbReference type="EMBL" id="JBHSFT010000001">
    <property type="protein sequence ID" value="MFC4661052.1"/>
    <property type="molecule type" value="Genomic_DNA"/>
</dbReference>
<proteinExistence type="predicted"/>
<protein>
    <submittedName>
        <fullName evidence="1">Uncharacterized protein</fullName>
    </submittedName>
</protein>
<accession>A0ABV9JTL6</accession>
<keyword evidence="2" id="KW-1185">Reference proteome</keyword>
<name>A0ABV9JTL6_9BACI</name>
<evidence type="ECO:0000313" key="2">
    <source>
        <dbReference type="Proteomes" id="UP001595988"/>
    </source>
</evidence>
<comment type="caution">
    <text evidence="1">The sequence shown here is derived from an EMBL/GenBank/DDBJ whole genome shotgun (WGS) entry which is preliminary data.</text>
</comment>